<gene>
    <name evidence="1" type="ORF">Pmgp_00252</name>
</gene>
<dbReference type="Proteomes" id="UP000297597">
    <property type="component" value="Unassembled WGS sequence"/>
</dbReference>
<evidence type="ECO:0008006" key="3">
    <source>
        <dbReference type="Google" id="ProtNLM"/>
    </source>
</evidence>
<name>A0A4Y7RWH3_9FIRM</name>
<evidence type="ECO:0000313" key="1">
    <source>
        <dbReference type="EMBL" id="TEB13358.1"/>
    </source>
</evidence>
<organism evidence="1 2">
    <name type="scientific">Pelotomaculum propionicicum</name>
    <dbReference type="NCBI Taxonomy" id="258475"/>
    <lineage>
        <taxon>Bacteria</taxon>
        <taxon>Bacillati</taxon>
        <taxon>Bacillota</taxon>
        <taxon>Clostridia</taxon>
        <taxon>Eubacteriales</taxon>
        <taxon>Desulfotomaculaceae</taxon>
        <taxon>Pelotomaculum</taxon>
    </lineage>
</organism>
<dbReference type="EMBL" id="QFFZ01000002">
    <property type="protein sequence ID" value="TEB13358.1"/>
    <property type="molecule type" value="Genomic_DNA"/>
</dbReference>
<accession>A0A4Y7RWH3</accession>
<evidence type="ECO:0000313" key="2">
    <source>
        <dbReference type="Proteomes" id="UP000297597"/>
    </source>
</evidence>
<dbReference type="InterPro" id="IPR037026">
    <property type="entry name" value="Vgr_OB-fold_dom_sf"/>
</dbReference>
<dbReference type="OrthoDB" id="4931325at2"/>
<comment type="caution">
    <text evidence="1">The sequence shown here is derived from an EMBL/GenBank/DDBJ whole genome shotgun (WGS) entry which is preliminary data.</text>
</comment>
<reference evidence="1 2" key="1">
    <citation type="journal article" date="2018" name="Environ. Microbiol.">
        <title>Novel energy conservation strategies and behaviour of Pelotomaculum schinkii driving syntrophic propionate catabolism.</title>
        <authorList>
            <person name="Hidalgo-Ahumada C.A.P."/>
            <person name="Nobu M.K."/>
            <person name="Narihiro T."/>
            <person name="Tamaki H."/>
            <person name="Liu W.T."/>
            <person name="Kamagata Y."/>
            <person name="Stams A.J.M."/>
            <person name="Imachi H."/>
            <person name="Sousa D.Z."/>
        </authorList>
    </citation>
    <scope>NUCLEOTIDE SEQUENCE [LARGE SCALE GENOMIC DNA]</scope>
    <source>
        <strain evidence="1 2">MGP</strain>
    </source>
</reference>
<keyword evidence="2" id="KW-1185">Reference proteome</keyword>
<proteinExistence type="predicted"/>
<protein>
    <recommendedName>
        <fullName evidence="3">Gp5/Type VI secretion system Vgr protein OB-fold domain-containing protein</fullName>
    </recommendedName>
</protein>
<dbReference type="NCBIfam" id="TIGR01644">
    <property type="entry name" value="phage_P2_V"/>
    <property type="match status" value="1"/>
</dbReference>
<dbReference type="AlphaFoldDB" id="A0A4Y7RWH3"/>
<dbReference type="Gene3D" id="6.20.150.10">
    <property type="match status" value="1"/>
</dbReference>
<sequence>MDPLLKNLIRVGIISSTSPENCTARVAFEDRAAMVSFDLPVLVRGSLQNKDYWMPEPGEQVVCLFLPSGVAQGFILGSVYSSKDNPPVTDGNKRHIKFADGTTIEYDRTTHTLAIDAKGPIKLITTGPVEIDAAQDVIINATGAAAVTADIATITADKTITISAPKGISISATDPTGTGVQITGKSASGSW</sequence>
<dbReference type="RefSeq" id="WP_134212152.1">
    <property type="nucleotide sequence ID" value="NZ_QFFZ01000002.1"/>
</dbReference>
<dbReference type="Gene3D" id="2.40.50.230">
    <property type="entry name" value="Gp5 N-terminal domain"/>
    <property type="match status" value="1"/>
</dbReference>
<dbReference type="InterPro" id="IPR013046">
    <property type="entry name" value="GpV/Gp45"/>
</dbReference>